<keyword evidence="4" id="KW-1185">Reference proteome</keyword>
<dbReference type="Proteomes" id="UP000015106">
    <property type="component" value="Chromosome 7"/>
</dbReference>
<feature type="transmembrane region" description="Helical" evidence="2">
    <location>
        <begin position="83"/>
        <end position="105"/>
    </location>
</feature>
<evidence type="ECO:0000313" key="4">
    <source>
        <dbReference type="Proteomes" id="UP000015106"/>
    </source>
</evidence>
<proteinExistence type="predicted"/>
<organism evidence="3 4">
    <name type="scientific">Triticum urartu</name>
    <name type="common">Red wild einkorn</name>
    <name type="synonym">Crithodium urartu</name>
    <dbReference type="NCBI Taxonomy" id="4572"/>
    <lineage>
        <taxon>Eukaryota</taxon>
        <taxon>Viridiplantae</taxon>
        <taxon>Streptophyta</taxon>
        <taxon>Embryophyta</taxon>
        <taxon>Tracheophyta</taxon>
        <taxon>Spermatophyta</taxon>
        <taxon>Magnoliopsida</taxon>
        <taxon>Liliopsida</taxon>
        <taxon>Poales</taxon>
        <taxon>Poaceae</taxon>
        <taxon>BOP clade</taxon>
        <taxon>Pooideae</taxon>
        <taxon>Triticodae</taxon>
        <taxon>Triticeae</taxon>
        <taxon>Triticinae</taxon>
        <taxon>Triticum</taxon>
    </lineage>
</organism>
<keyword evidence="2" id="KW-1133">Transmembrane helix</keyword>
<reference evidence="4" key="1">
    <citation type="journal article" date="2013" name="Nature">
        <title>Draft genome of the wheat A-genome progenitor Triticum urartu.</title>
        <authorList>
            <person name="Ling H.Q."/>
            <person name="Zhao S."/>
            <person name="Liu D."/>
            <person name="Wang J."/>
            <person name="Sun H."/>
            <person name="Zhang C."/>
            <person name="Fan H."/>
            <person name="Li D."/>
            <person name="Dong L."/>
            <person name="Tao Y."/>
            <person name="Gao C."/>
            <person name="Wu H."/>
            <person name="Li Y."/>
            <person name="Cui Y."/>
            <person name="Guo X."/>
            <person name="Zheng S."/>
            <person name="Wang B."/>
            <person name="Yu K."/>
            <person name="Liang Q."/>
            <person name="Yang W."/>
            <person name="Lou X."/>
            <person name="Chen J."/>
            <person name="Feng M."/>
            <person name="Jian J."/>
            <person name="Zhang X."/>
            <person name="Luo G."/>
            <person name="Jiang Y."/>
            <person name="Liu J."/>
            <person name="Wang Z."/>
            <person name="Sha Y."/>
            <person name="Zhang B."/>
            <person name="Wu H."/>
            <person name="Tang D."/>
            <person name="Shen Q."/>
            <person name="Xue P."/>
            <person name="Zou S."/>
            <person name="Wang X."/>
            <person name="Liu X."/>
            <person name="Wang F."/>
            <person name="Yang Y."/>
            <person name="An X."/>
            <person name="Dong Z."/>
            <person name="Zhang K."/>
            <person name="Zhang X."/>
            <person name="Luo M.C."/>
            <person name="Dvorak J."/>
            <person name="Tong Y."/>
            <person name="Wang J."/>
            <person name="Yang H."/>
            <person name="Li Z."/>
            <person name="Wang D."/>
            <person name="Zhang A."/>
            <person name="Wang J."/>
        </authorList>
    </citation>
    <scope>NUCLEOTIDE SEQUENCE</scope>
    <source>
        <strain evidence="4">cv. G1812</strain>
    </source>
</reference>
<feature type="compositionally biased region" description="Low complexity" evidence="1">
    <location>
        <begin position="122"/>
        <end position="139"/>
    </location>
</feature>
<feature type="region of interest" description="Disordered" evidence="1">
    <location>
        <begin position="122"/>
        <end position="178"/>
    </location>
</feature>
<sequence>MRHSMLTTASAFALNTFFAFSQAALSLMLAFTLPTTSILYLSLNSSAKCSNSTSSKSRPPRSAIIPLTSFSSMRHSMLTTASAFALNTFFAFSQAALSLMLAFTLPTTSILYLSLNSSAKCSNSTSSKSRPPRSASKPCDSTFIPDASKATTPAWVSEWPTSTKATKVGPPATPRSER</sequence>
<dbReference type="EnsemblPlants" id="TuG1812G0700004935.01.T01">
    <property type="protein sequence ID" value="TuG1812G0700004935.01.T01.cds356589"/>
    <property type="gene ID" value="TuG1812G0700004935.01"/>
</dbReference>
<evidence type="ECO:0000256" key="1">
    <source>
        <dbReference type="SAM" id="MobiDB-lite"/>
    </source>
</evidence>
<accession>A0A8R7R972</accession>
<dbReference type="AlphaFoldDB" id="A0A8R7R972"/>
<evidence type="ECO:0000313" key="3">
    <source>
        <dbReference type="EnsemblPlants" id="TuG1812G0700004935.01.T01.cds356589"/>
    </source>
</evidence>
<reference evidence="3" key="3">
    <citation type="submission" date="2022-06" db="UniProtKB">
        <authorList>
            <consortium name="EnsemblPlants"/>
        </authorList>
    </citation>
    <scope>IDENTIFICATION</scope>
</reference>
<keyword evidence="2" id="KW-0812">Transmembrane</keyword>
<reference evidence="3" key="2">
    <citation type="submission" date="2018-03" db="EMBL/GenBank/DDBJ databases">
        <title>The Triticum urartu genome reveals the dynamic nature of wheat genome evolution.</title>
        <authorList>
            <person name="Ling H."/>
            <person name="Ma B."/>
            <person name="Shi X."/>
            <person name="Liu H."/>
            <person name="Dong L."/>
            <person name="Sun H."/>
            <person name="Cao Y."/>
            <person name="Gao Q."/>
            <person name="Zheng S."/>
            <person name="Li Y."/>
            <person name="Yu Y."/>
            <person name="Du H."/>
            <person name="Qi M."/>
            <person name="Li Y."/>
            <person name="Yu H."/>
            <person name="Cui Y."/>
            <person name="Wang N."/>
            <person name="Chen C."/>
            <person name="Wu H."/>
            <person name="Zhao Y."/>
            <person name="Zhang J."/>
            <person name="Li Y."/>
            <person name="Zhou W."/>
            <person name="Zhang B."/>
            <person name="Hu W."/>
            <person name="Eijk M."/>
            <person name="Tang J."/>
            <person name="Witsenboer H."/>
            <person name="Zhao S."/>
            <person name="Li Z."/>
            <person name="Zhang A."/>
            <person name="Wang D."/>
            <person name="Liang C."/>
        </authorList>
    </citation>
    <scope>NUCLEOTIDE SEQUENCE [LARGE SCALE GENOMIC DNA]</scope>
    <source>
        <strain evidence="3">cv. G1812</strain>
    </source>
</reference>
<protein>
    <submittedName>
        <fullName evidence="3">Uncharacterized protein</fullName>
    </submittedName>
</protein>
<name>A0A8R7R972_TRIUA</name>
<keyword evidence="2" id="KW-0472">Membrane</keyword>
<evidence type="ECO:0000256" key="2">
    <source>
        <dbReference type="SAM" id="Phobius"/>
    </source>
</evidence>
<dbReference type="Gramene" id="TuG1812G0700004935.01.T01">
    <property type="protein sequence ID" value="TuG1812G0700004935.01.T01.cds356589"/>
    <property type="gene ID" value="TuG1812G0700004935.01"/>
</dbReference>